<keyword evidence="2" id="KW-1185">Reference proteome</keyword>
<comment type="caution">
    <text evidence="1">The sequence shown here is derived from an EMBL/GenBank/DDBJ whole genome shotgun (WGS) entry which is preliminary data.</text>
</comment>
<dbReference type="EMBL" id="QZDT01000001">
    <property type="protein sequence ID" value="NBJ91173.1"/>
    <property type="molecule type" value="Genomic_DNA"/>
</dbReference>
<evidence type="ECO:0000313" key="2">
    <source>
        <dbReference type="Proteomes" id="UP001154420"/>
    </source>
</evidence>
<accession>A0A9X5BCG6</accession>
<proteinExistence type="predicted"/>
<organism evidence="1 2">
    <name type="scientific">Parablautia muri</name>
    <dbReference type="NCBI Taxonomy" id="2320879"/>
    <lineage>
        <taxon>Bacteria</taxon>
        <taxon>Bacillati</taxon>
        <taxon>Bacillota</taxon>
        <taxon>Clostridia</taxon>
        <taxon>Lachnospirales</taxon>
        <taxon>Lachnospiraceae</taxon>
        <taxon>Parablautia</taxon>
    </lineage>
</organism>
<name>A0A9X5BCG6_9FIRM</name>
<evidence type="ECO:0000313" key="1">
    <source>
        <dbReference type="EMBL" id="NBJ91173.1"/>
    </source>
</evidence>
<dbReference type="Proteomes" id="UP001154420">
    <property type="component" value="Unassembled WGS sequence"/>
</dbReference>
<dbReference type="AlphaFoldDB" id="A0A9X5BCG6"/>
<reference evidence="1" key="1">
    <citation type="submission" date="2018-09" db="EMBL/GenBank/DDBJ databases">
        <title>Murine metabolic-syndrome-specific gut microbial biobank.</title>
        <authorList>
            <person name="Liu C."/>
        </authorList>
    </citation>
    <scope>NUCLEOTIDE SEQUENCE</scope>
    <source>
        <strain evidence="1">D42-62</strain>
    </source>
</reference>
<sequence>MYCKSGLNHCLSSFDKEKTLVRRGQFFLNKTFISCISLINLACLKKFCKKVTFRLLIACHKYNSIQPKDIRKDFRARM</sequence>
<protein>
    <submittedName>
        <fullName evidence="1">Uncharacterized protein</fullName>
    </submittedName>
</protein>
<gene>
    <name evidence="1" type="ORF">D5281_00900</name>
</gene>